<organism evidence="1 2">
    <name type="scientific">Hebeloma cylindrosporum</name>
    <dbReference type="NCBI Taxonomy" id="76867"/>
    <lineage>
        <taxon>Eukaryota</taxon>
        <taxon>Fungi</taxon>
        <taxon>Dikarya</taxon>
        <taxon>Basidiomycota</taxon>
        <taxon>Agaricomycotina</taxon>
        <taxon>Agaricomycetes</taxon>
        <taxon>Agaricomycetidae</taxon>
        <taxon>Agaricales</taxon>
        <taxon>Agaricineae</taxon>
        <taxon>Hymenogastraceae</taxon>
        <taxon>Hebeloma</taxon>
    </lineage>
</organism>
<name>A0A0C3C4L8_HEBCY</name>
<dbReference type="EMBL" id="KN831786">
    <property type="protein sequence ID" value="KIM39189.1"/>
    <property type="molecule type" value="Genomic_DNA"/>
</dbReference>
<reference evidence="1 2" key="1">
    <citation type="submission" date="2014-04" db="EMBL/GenBank/DDBJ databases">
        <authorList>
            <consortium name="DOE Joint Genome Institute"/>
            <person name="Kuo A."/>
            <person name="Gay G."/>
            <person name="Dore J."/>
            <person name="Kohler A."/>
            <person name="Nagy L.G."/>
            <person name="Floudas D."/>
            <person name="Copeland A."/>
            <person name="Barry K.W."/>
            <person name="Cichocki N."/>
            <person name="Veneault-Fourrey C."/>
            <person name="LaButti K."/>
            <person name="Lindquist E.A."/>
            <person name="Lipzen A."/>
            <person name="Lundell T."/>
            <person name="Morin E."/>
            <person name="Murat C."/>
            <person name="Sun H."/>
            <person name="Tunlid A."/>
            <person name="Henrissat B."/>
            <person name="Grigoriev I.V."/>
            <person name="Hibbett D.S."/>
            <person name="Martin F."/>
            <person name="Nordberg H.P."/>
            <person name="Cantor M.N."/>
            <person name="Hua S.X."/>
        </authorList>
    </citation>
    <scope>NUCLEOTIDE SEQUENCE [LARGE SCALE GENOMIC DNA]</scope>
    <source>
        <strain evidence="2">h7</strain>
    </source>
</reference>
<dbReference type="HOGENOM" id="CLU_2454979_0_0_1"/>
<protein>
    <submittedName>
        <fullName evidence="1">Uncharacterized protein</fullName>
    </submittedName>
</protein>
<evidence type="ECO:0000313" key="1">
    <source>
        <dbReference type="EMBL" id="KIM39189.1"/>
    </source>
</evidence>
<gene>
    <name evidence="1" type="ORF">M413DRAFT_195292</name>
</gene>
<dbReference type="Proteomes" id="UP000053424">
    <property type="component" value="Unassembled WGS sequence"/>
</dbReference>
<evidence type="ECO:0000313" key="2">
    <source>
        <dbReference type="Proteomes" id="UP000053424"/>
    </source>
</evidence>
<keyword evidence="2" id="KW-1185">Reference proteome</keyword>
<proteinExistence type="predicted"/>
<dbReference type="AlphaFoldDB" id="A0A0C3C4L8"/>
<accession>A0A0C3C4L8</accession>
<reference evidence="2" key="2">
    <citation type="submission" date="2015-01" db="EMBL/GenBank/DDBJ databases">
        <title>Evolutionary Origins and Diversification of the Mycorrhizal Mutualists.</title>
        <authorList>
            <consortium name="DOE Joint Genome Institute"/>
            <consortium name="Mycorrhizal Genomics Consortium"/>
            <person name="Kohler A."/>
            <person name="Kuo A."/>
            <person name="Nagy L.G."/>
            <person name="Floudas D."/>
            <person name="Copeland A."/>
            <person name="Barry K.W."/>
            <person name="Cichocki N."/>
            <person name="Veneault-Fourrey C."/>
            <person name="LaButti K."/>
            <person name="Lindquist E.A."/>
            <person name="Lipzen A."/>
            <person name="Lundell T."/>
            <person name="Morin E."/>
            <person name="Murat C."/>
            <person name="Riley R."/>
            <person name="Ohm R."/>
            <person name="Sun H."/>
            <person name="Tunlid A."/>
            <person name="Henrissat B."/>
            <person name="Grigoriev I.V."/>
            <person name="Hibbett D.S."/>
            <person name="Martin F."/>
        </authorList>
    </citation>
    <scope>NUCLEOTIDE SEQUENCE [LARGE SCALE GENOMIC DNA]</scope>
    <source>
        <strain evidence="2">h7</strain>
    </source>
</reference>
<sequence length="89" mass="9895">MSFLLLLIDKRVQLGAIWQFGRTDFLTPKTVLFLGFFIRKDLCVAANVIILVPPWFRHSVGSGTLLSIFLRGLSDLICPTIVDSAANCI</sequence>